<dbReference type="Gene3D" id="3.40.50.150">
    <property type="entry name" value="Vaccinia Virus protein VP39"/>
    <property type="match status" value="1"/>
</dbReference>
<dbReference type="GO" id="GO:0008170">
    <property type="term" value="F:N-methyltransferase activity"/>
    <property type="evidence" value="ECO:0007669"/>
    <property type="project" value="InterPro"/>
</dbReference>
<keyword evidence="2 6" id="KW-0489">Methyltransferase</keyword>
<dbReference type="AlphaFoldDB" id="A0A9D2HMX4"/>
<sequence>MTTIMRRNERSWAIELISRINAFASANDLLVKRAGGESTIAIGRGTRMFPDIVLYGDDEQRIVLQGWEIKMPDVPIEDEAFIRDAQRKAVALHLNSCLIWNFRYAVLYVSDGNNGFVKSRVWNATSHIHSREDVETYRRDWEHLADEIILEINGYFATGRLQRASFGDVVTKSAIAAIIQRNKDAVAAELRREAFRNSVVAAHIESWWSDIRTEYERDETDNYTAYAKTILLNWANRIIFAHLIKERQMGAVCIDELGPTVSPQQANAIFARITSRCDFCNVFSPVTYGDVLPEAAWQDLVELSCFLKSNGMRHLDQEALQHVLESSVAAGRREINGQYATPTALAAILLRLTVRDWSDTILDCCCGTGTIPKVAIQLKKAGQSAREAVESVWACDKYAYPLQVANISMVDADTINIASRLFQHNALTLSVGEEVSIVNPESGETMRLPLPQFGAVVSNLPFVPFEMIPPDDAACIAQTDFASDLDGRSDLYCHLAVKLADIIKPGGRLGIIVSNSWLGTLAGAKFMTALQRRYAIRQVHISGKGRWFRNADVVATLLVLEKNSDTATSSDTDFWLWKKSLEELAGDADAERTLVSSAILGREPDAAVATCASYSAQQMEDLLSLKVCRNALFHHVEWLLDVREKLVPVNACFHVFRGSRRGWDALFYPKPGEHAIEDAYLKNVLKNARNVSRLMASADDDAFCCAVSQEELQRRGHTGALEWIARFADQTNGTGRPLPEVLQQRGMQWYELQDTEIAEIFTTMNPDGRLFFARFETPSFINQRLIGLRHKDSFPDNDLNHALLNSLLTLFYIEAVGFGRGLGALDINKAAISHCQMLDPRLVSASDRETILAAFERVKARRILKTADELRDEARLAFEHAVLGCFGLDGYFDRIAHSLLSLQATRAAARN</sequence>
<dbReference type="GO" id="GO:0032259">
    <property type="term" value="P:methylation"/>
    <property type="evidence" value="ECO:0007669"/>
    <property type="project" value="UniProtKB-KW"/>
</dbReference>
<keyword evidence="4" id="KW-0949">S-adenosyl-L-methionine</keyword>
<gene>
    <name evidence="6" type="ORF">H9784_02460</name>
</gene>
<evidence type="ECO:0000256" key="2">
    <source>
        <dbReference type="ARBA" id="ARBA00022603"/>
    </source>
</evidence>
<dbReference type="Proteomes" id="UP000823821">
    <property type="component" value="Unassembled WGS sequence"/>
</dbReference>
<name>A0A9D2HMX4_9BACT</name>
<evidence type="ECO:0000256" key="1">
    <source>
        <dbReference type="ARBA" id="ARBA00006594"/>
    </source>
</evidence>
<dbReference type="Pfam" id="PF02384">
    <property type="entry name" value="N6_Mtase"/>
    <property type="match status" value="1"/>
</dbReference>
<dbReference type="GO" id="GO:0003677">
    <property type="term" value="F:DNA binding"/>
    <property type="evidence" value="ECO:0007669"/>
    <property type="project" value="InterPro"/>
</dbReference>
<dbReference type="InterPro" id="IPR029063">
    <property type="entry name" value="SAM-dependent_MTases_sf"/>
</dbReference>
<accession>A0A9D2HMX4</accession>
<evidence type="ECO:0000313" key="7">
    <source>
        <dbReference type="Proteomes" id="UP000823821"/>
    </source>
</evidence>
<comment type="caution">
    <text evidence="6">The sequence shown here is derived from an EMBL/GenBank/DDBJ whole genome shotgun (WGS) entry which is preliminary data.</text>
</comment>
<dbReference type="PRINTS" id="PR00507">
    <property type="entry name" value="N12N6MTFRASE"/>
</dbReference>
<comment type="similarity">
    <text evidence="1">Belongs to the N(4)/N(6)-methyltransferase family.</text>
</comment>
<reference evidence="6" key="1">
    <citation type="journal article" date="2021" name="PeerJ">
        <title>Extensive microbial diversity within the chicken gut microbiome revealed by metagenomics and culture.</title>
        <authorList>
            <person name="Gilroy R."/>
            <person name="Ravi A."/>
            <person name="Getino M."/>
            <person name="Pursley I."/>
            <person name="Horton D.L."/>
            <person name="Alikhan N.F."/>
            <person name="Baker D."/>
            <person name="Gharbi K."/>
            <person name="Hall N."/>
            <person name="Watson M."/>
            <person name="Adriaenssens E.M."/>
            <person name="Foster-Nyarko E."/>
            <person name="Jarju S."/>
            <person name="Secka A."/>
            <person name="Antonio M."/>
            <person name="Oren A."/>
            <person name="Chaudhuri R.R."/>
            <person name="La Ragione R."/>
            <person name="Hildebrand F."/>
            <person name="Pallen M.J."/>
        </authorList>
    </citation>
    <scope>NUCLEOTIDE SEQUENCE</scope>
    <source>
        <strain evidence="6">5032</strain>
    </source>
</reference>
<evidence type="ECO:0000256" key="3">
    <source>
        <dbReference type="ARBA" id="ARBA00022679"/>
    </source>
</evidence>
<feature type="domain" description="DNA methylase adenine-specific" evidence="5">
    <location>
        <begin position="332"/>
        <end position="570"/>
    </location>
</feature>
<dbReference type="EMBL" id="DWZD01000017">
    <property type="protein sequence ID" value="HJA78423.1"/>
    <property type="molecule type" value="Genomic_DNA"/>
</dbReference>
<proteinExistence type="inferred from homology"/>
<dbReference type="InterPro" id="IPR003356">
    <property type="entry name" value="DNA_methylase_A-5"/>
</dbReference>
<dbReference type="PANTHER" id="PTHR33841:SF5">
    <property type="entry name" value="DNA METHYLASE (MODIFICATION METHYLASE) (METHYLTRANSFERASE)-RELATED"/>
    <property type="match status" value="1"/>
</dbReference>
<reference evidence="6" key="2">
    <citation type="submission" date="2021-04" db="EMBL/GenBank/DDBJ databases">
        <authorList>
            <person name="Gilroy R."/>
        </authorList>
    </citation>
    <scope>NUCLEOTIDE SEQUENCE</scope>
    <source>
        <strain evidence="6">5032</strain>
    </source>
</reference>
<evidence type="ECO:0000313" key="6">
    <source>
        <dbReference type="EMBL" id="HJA78423.1"/>
    </source>
</evidence>
<organism evidence="6 7">
    <name type="scientific">Candidatus Desulfovibrio intestinavium</name>
    <dbReference type="NCBI Taxonomy" id="2838534"/>
    <lineage>
        <taxon>Bacteria</taxon>
        <taxon>Pseudomonadati</taxon>
        <taxon>Thermodesulfobacteriota</taxon>
        <taxon>Desulfovibrionia</taxon>
        <taxon>Desulfovibrionales</taxon>
        <taxon>Desulfovibrionaceae</taxon>
        <taxon>Desulfovibrio</taxon>
    </lineage>
</organism>
<protein>
    <submittedName>
        <fullName evidence="6">N-6 DNA methylase</fullName>
    </submittedName>
</protein>
<keyword evidence="3" id="KW-0808">Transferase</keyword>
<dbReference type="SUPFAM" id="SSF53335">
    <property type="entry name" value="S-adenosyl-L-methionine-dependent methyltransferases"/>
    <property type="match status" value="1"/>
</dbReference>
<evidence type="ECO:0000259" key="5">
    <source>
        <dbReference type="Pfam" id="PF02384"/>
    </source>
</evidence>
<evidence type="ECO:0000256" key="4">
    <source>
        <dbReference type="ARBA" id="ARBA00022691"/>
    </source>
</evidence>
<dbReference type="PANTHER" id="PTHR33841">
    <property type="entry name" value="DNA METHYLTRANSFERASE YEEA-RELATED"/>
    <property type="match status" value="1"/>
</dbReference>
<dbReference type="InterPro" id="IPR050953">
    <property type="entry name" value="N4_N6_ade-DNA_methylase"/>
</dbReference>